<evidence type="ECO:0000256" key="5">
    <source>
        <dbReference type="ARBA" id="ARBA00022793"/>
    </source>
</evidence>
<feature type="compositionally biased region" description="Low complexity" evidence="13">
    <location>
        <begin position="358"/>
        <end position="368"/>
    </location>
</feature>
<keyword evidence="9" id="KW-1208">Phospholipid metabolism</keyword>
<sequence length="456" mass="52298">MPLRMLSRFWGQLNNLDLPYWLRRPTFYLYVWMFNCRPDEVIVQDFSRYKNLSEFFRRLLKPGLRPIDKAVLTSPVDGRVLHCGRVQNGTLEQVKGVTYSLSGFLGPLNFNVVNHSNFEKLNYFGQMRKKSVRPDSSVNESDAFINGQLIEGKHKSDVIDADDDVVDNNIDDEERKAKANSSNDENEIKSVSKSDDKHLSQYNFDINNINNNKIGINSTPFKSSNMNKAPPLLCDPTMNGLFYCVIYLAPGDYHRFHSPADWFVQMRRHFPGELFSVKPSVAHWLKGLFNMNERVVYFGRWAHGFFSMSPVGATNVGSICVYIDKSLKTNVYRNNKLLIHYDKSFINNKNNDDDDKNNNSTSGKNDSNVNNTIDVKSIDPRLSQIHQQPQQPQPHQPQQPQQQKQQPQGIYLKKGKLFGEFNLGSTIVLLFEAPNNFRFAVVPGQKIQYGQAISVE</sequence>
<dbReference type="KEGG" id="hro:HELRODRAFT_113493"/>
<dbReference type="Proteomes" id="UP000015101">
    <property type="component" value="Unassembled WGS sequence"/>
</dbReference>
<evidence type="ECO:0000256" key="3">
    <source>
        <dbReference type="ARBA" id="ARBA00012243"/>
    </source>
</evidence>
<keyword evidence="16" id="KW-1185">Reference proteome</keyword>
<dbReference type="EnsemblMetazoa" id="HelroT113493">
    <property type="protein sequence ID" value="HelroP113493"/>
    <property type="gene ID" value="HelroG113493"/>
</dbReference>
<comment type="cofactor">
    <cofactor evidence="1">
        <name>pyruvate</name>
        <dbReference type="ChEBI" id="CHEBI:15361"/>
    </cofactor>
</comment>
<dbReference type="AlphaFoldDB" id="T1EFS9"/>
<evidence type="ECO:0000256" key="11">
    <source>
        <dbReference type="ARBA" id="ARBA00024326"/>
    </source>
</evidence>
<gene>
    <name evidence="15" type="primary">20195431</name>
    <name evidence="14" type="ORF">HELRODRAFT_113493</name>
</gene>
<dbReference type="eggNOG" id="KOG2420">
    <property type="taxonomic scope" value="Eukaryota"/>
</dbReference>
<evidence type="ECO:0000256" key="12">
    <source>
        <dbReference type="ARBA" id="ARBA00045136"/>
    </source>
</evidence>
<feature type="compositionally biased region" description="Low complexity" evidence="13">
    <location>
        <begin position="398"/>
        <end position="407"/>
    </location>
</feature>
<dbReference type="PANTHER" id="PTHR10067:SF6">
    <property type="entry name" value="PHOSPHATIDYLSERINE DECARBOXYLASE PROENZYME, MITOCHONDRIAL"/>
    <property type="match status" value="1"/>
</dbReference>
<feature type="region of interest" description="Disordered" evidence="13">
    <location>
        <begin position="348"/>
        <end position="372"/>
    </location>
</feature>
<reference evidence="16" key="1">
    <citation type="submission" date="2012-12" db="EMBL/GenBank/DDBJ databases">
        <authorList>
            <person name="Hellsten U."/>
            <person name="Grimwood J."/>
            <person name="Chapman J.A."/>
            <person name="Shapiro H."/>
            <person name="Aerts A."/>
            <person name="Otillar R.P."/>
            <person name="Terry A.Y."/>
            <person name="Boore J.L."/>
            <person name="Simakov O."/>
            <person name="Marletaz F."/>
            <person name="Cho S.-J."/>
            <person name="Edsinger-Gonzales E."/>
            <person name="Havlak P."/>
            <person name="Kuo D.-H."/>
            <person name="Larsson T."/>
            <person name="Lv J."/>
            <person name="Arendt D."/>
            <person name="Savage R."/>
            <person name="Osoegawa K."/>
            <person name="de Jong P."/>
            <person name="Lindberg D.R."/>
            <person name="Seaver E.C."/>
            <person name="Weisblat D.A."/>
            <person name="Putnam N.H."/>
            <person name="Grigoriev I.V."/>
            <person name="Rokhsar D.S."/>
        </authorList>
    </citation>
    <scope>NUCLEOTIDE SEQUENCE</scope>
</reference>
<dbReference type="GeneID" id="20195431"/>
<keyword evidence="10" id="KW-0670">Pyruvate</keyword>
<comment type="pathway">
    <text evidence="11">Phospholipid metabolism; phosphatidylethanolamine biosynthesis.</text>
</comment>
<dbReference type="GO" id="GO:0006646">
    <property type="term" value="P:phosphatidylethanolamine biosynthetic process"/>
    <property type="evidence" value="ECO:0000318"/>
    <property type="project" value="GO_Central"/>
</dbReference>
<dbReference type="InParanoid" id="T1EFS9"/>
<dbReference type="EC" id="4.1.1.65" evidence="3"/>
<evidence type="ECO:0000256" key="13">
    <source>
        <dbReference type="SAM" id="MobiDB-lite"/>
    </source>
</evidence>
<dbReference type="PANTHER" id="PTHR10067">
    <property type="entry name" value="PHOSPHATIDYLSERINE DECARBOXYLASE"/>
    <property type="match status" value="1"/>
</dbReference>
<dbReference type="RefSeq" id="XP_009021897.1">
    <property type="nucleotide sequence ID" value="XM_009023649.1"/>
</dbReference>
<comment type="function">
    <text evidence="12">Catalyzes the formation of phosphatidylethanolamine (PtdEtn) from phosphatidylserine (PtdSer). Plays a central role in phospholipid metabolism and in the interorganelle trafficking of phosphatidylserine. May be involved in lipid droplet biogenesis at the endoplasmic reticulum membrane.</text>
</comment>
<dbReference type="Pfam" id="PF02666">
    <property type="entry name" value="PS_Dcarbxylase"/>
    <property type="match status" value="2"/>
</dbReference>
<dbReference type="NCBIfam" id="TIGR00163">
    <property type="entry name" value="PS_decarb"/>
    <property type="match status" value="1"/>
</dbReference>
<keyword evidence="8" id="KW-0456">Lyase</keyword>
<evidence type="ECO:0000313" key="16">
    <source>
        <dbReference type="Proteomes" id="UP000015101"/>
    </source>
</evidence>
<proteinExistence type="predicted"/>
<dbReference type="EMBL" id="AMQM01005669">
    <property type="status" value="NOT_ANNOTATED_CDS"/>
    <property type="molecule type" value="Genomic_DNA"/>
</dbReference>
<organism evidence="15 16">
    <name type="scientific">Helobdella robusta</name>
    <name type="common">Californian leech</name>
    <dbReference type="NCBI Taxonomy" id="6412"/>
    <lineage>
        <taxon>Eukaryota</taxon>
        <taxon>Metazoa</taxon>
        <taxon>Spiralia</taxon>
        <taxon>Lophotrochozoa</taxon>
        <taxon>Annelida</taxon>
        <taxon>Clitellata</taxon>
        <taxon>Hirudinea</taxon>
        <taxon>Rhynchobdellida</taxon>
        <taxon>Glossiphoniidae</taxon>
        <taxon>Helobdella</taxon>
    </lineage>
</organism>
<evidence type="ECO:0000256" key="4">
    <source>
        <dbReference type="ARBA" id="ARBA00022516"/>
    </source>
</evidence>
<accession>T1EFS9</accession>
<feature type="region of interest" description="Disordered" evidence="13">
    <location>
        <begin position="384"/>
        <end position="407"/>
    </location>
</feature>
<dbReference type="UniPathway" id="UPA00558"/>
<dbReference type="EMBL" id="KB097026">
    <property type="protein sequence ID" value="ESO00123.1"/>
    <property type="molecule type" value="Genomic_DNA"/>
</dbReference>
<keyword evidence="7" id="KW-0594">Phospholipid biosynthesis</keyword>
<evidence type="ECO:0000256" key="1">
    <source>
        <dbReference type="ARBA" id="ARBA00001928"/>
    </source>
</evidence>
<dbReference type="HOGENOM" id="CLU_029061_3_0_1"/>
<dbReference type="GO" id="GO:0004609">
    <property type="term" value="F:phosphatidylserine decarboxylase activity"/>
    <property type="evidence" value="ECO:0000318"/>
    <property type="project" value="GO_Central"/>
</dbReference>
<dbReference type="FunCoup" id="T1EFS9">
    <property type="interactions" value="1305"/>
</dbReference>
<evidence type="ECO:0000256" key="6">
    <source>
        <dbReference type="ARBA" id="ARBA00023098"/>
    </source>
</evidence>
<dbReference type="OrthoDB" id="4330at2759"/>
<keyword evidence="5" id="KW-0210">Decarboxylase</keyword>
<protein>
    <recommendedName>
        <fullName evidence="3">phosphatidylserine decarboxylase</fullName>
        <ecNumber evidence="3">4.1.1.65</ecNumber>
    </recommendedName>
</protein>
<evidence type="ECO:0000256" key="7">
    <source>
        <dbReference type="ARBA" id="ARBA00023209"/>
    </source>
</evidence>
<comment type="pathway">
    <text evidence="2">Lipid metabolism.</text>
</comment>
<evidence type="ECO:0000313" key="15">
    <source>
        <dbReference type="EnsemblMetazoa" id="HelroP113493"/>
    </source>
</evidence>
<evidence type="ECO:0000256" key="8">
    <source>
        <dbReference type="ARBA" id="ARBA00023239"/>
    </source>
</evidence>
<reference evidence="14 16" key="2">
    <citation type="journal article" date="2013" name="Nature">
        <title>Insights into bilaterian evolution from three spiralian genomes.</title>
        <authorList>
            <person name="Simakov O."/>
            <person name="Marletaz F."/>
            <person name="Cho S.J."/>
            <person name="Edsinger-Gonzales E."/>
            <person name="Havlak P."/>
            <person name="Hellsten U."/>
            <person name="Kuo D.H."/>
            <person name="Larsson T."/>
            <person name="Lv J."/>
            <person name="Arendt D."/>
            <person name="Savage R."/>
            <person name="Osoegawa K."/>
            <person name="de Jong P."/>
            <person name="Grimwood J."/>
            <person name="Chapman J.A."/>
            <person name="Shapiro H."/>
            <person name="Aerts A."/>
            <person name="Otillar R.P."/>
            <person name="Terry A.Y."/>
            <person name="Boore J.L."/>
            <person name="Grigoriev I.V."/>
            <person name="Lindberg D.R."/>
            <person name="Seaver E.C."/>
            <person name="Weisblat D.A."/>
            <person name="Putnam N.H."/>
            <person name="Rokhsar D.S."/>
        </authorList>
    </citation>
    <scope>NUCLEOTIDE SEQUENCE</scope>
</reference>
<evidence type="ECO:0000256" key="10">
    <source>
        <dbReference type="ARBA" id="ARBA00023317"/>
    </source>
</evidence>
<evidence type="ECO:0000256" key="2">
    <source>
        <dbReference type="ARBA" id="ARBA00005189"/>
    </source>
</evidence>
<keyword evidence="6" id="KW-0443">Lipid metabolism</keyword>
<keyword evidence="4" id="KW-0444">Lipid biosynthesis</keyword>
<dbReference type="OMA" id="HSPASWV"/>
<dbReference type="GO" id="GO:0005739">
    <property type="term" value="C:mitochondrion"/>
    <property type="evidence" value="ECO:0000318"/>
    <property type="project" value="GO_Central"/>
</dbReference>
<dbReference type="InterPro" id="IPR033177">
    <property type="entry name" value="PSD-B"/>
</dbReference>
<reference evidence="15" key="3">
    <citation type="submission" date="2015-06" db="UniProtKB">
        <authorList>
            <consortium name="EnsemblMetazoa"/>
        </authorList>
    </citation>
    <scope>IDENTIFICATION</scope>
</reference>
<dbReference type="CTD" id="20195431"/>
<evidence type="ECO:0000313" key="14">
    <source>
        <dbReference type="EMBL" id="ESO00123.1"/>
    </source>
</evidence>
<dbReference type="STRING" id="6412.T1EFS9"/>
<feature type="region of interest" description="Disordered" evidence="13">
    <location>
        <begin position="175"/>
        <end position="194"/>
    </location>
</feature>
<name>T1EFS9_HELRO</name>
<dbReference type="InterPro" id="IPR003817">
    <property type="entry name" value="PS_Dcarbxylase"/>
</dbReference>
<evidence type="ECO:0000256" key="9">
    <source>
        <dbReference type="ARBA" id="ARBA00023264"/>
    </source>
</evidence>